<dbReference type="GO" id="GO:0043657">
    <property type="term" value="C:host cell"/>
    <property type="evidence" value="ECO:0007669"/>
    <property type="project" value="UniProtKB-SubCell"/>
</dbReference>
<feature type="domain" description="RxLR effector PexRD54 WY" evidence="8">
    <location>
        <begin position="355"/>
        <end position="394"/>
    </location>
</feature>
<comment type="similarity">
    <text evidence="3">Belongs to the RxLR effector family.</text>
</comment>
<evidence type="ECO:0000256" key="1">
    <source>
        <dbReference type="ARBA" id="ARBA00004340"/>
    </source>
</evidence>
<feature type="domain" description="RxLR effector PexRD54 WY" evidence="8">
    <location>
        <begin position="85"/>
        <end position="124"/>
    </location>
</feature>
<sequence length="493" mass="55625">MKLHYYGLWISSILVASVDATSRVKLVSPSMNHPEPAIETVAVPLERSLRVNEEWTTENEERGVGTGLAETAKSIFTPSVISPTTIKRWLDSQKSPIDAFKRLQLNFAGASLFRKPKFNTWVEYMRKLNADNPEEAMFKVLRTSYTDKALSRMLIGAKRGSDTDDIITKLQAEQLRYWASKEKSTDDVFNLLQLNKVDDKLFNNPEFLVWAKYVGGVKTSGKESTMISTLLSHYSDDALSQMLIAAKKAPKTKSIATDLQAEQLRIWLSKEKFTDEVFTLLRLDQLKSGADKIFDNPEFLLWSKYLDDLNIPHKEQTMLSTLSASYSDEIVTAMITAAKTSPGMESMATKMANLQTKTWLNNNKSPVDVFKFYQLDKAGDSLLTSPQLNIWINYMNKFNDQNPTEKVTMLSAFTKYYDDGKLAKILIAGKGVPSTEKLATDLQKAQIQGWLETRKKTADVGKWLGEDVTNPSPLFQDFMKKSISQALAPRRSG</sequence>
<keyword evidence="4" id="KW-0964">Secreted</keyword>
<accession>A0A2P4YIH8</accession>
<reference evidence="9 10" key="1">
    <citation type="journal article" date="2017" name="Genome Biol. Evol.">
        <title>Phytophthora megakarya and P. palmivora, closely related causal agents of cacao black pod rot, underwent increases in genome sizes and gene numbers by different mechanisms.</title>
        <authorList>
            <person name="Ali S.S."/>
            <person name="Shao J."/>
            <person name="Lary D.J."/>
            <person name="Kronmiller B."/>
            <person name="Shen D."/>
            <person name="Strem M.D."/>
            <person name="Amoako-Attah I."/>
            <person name="Akrofi A.Y."/>
            <person name="Begoude B.A."/>
            <person name="Ten Hoopen G.M."/>
            <person name="Coulibaly K."/>
            <person name="Kebe B.I."/>
            <person name="Melnick R.L."/>
            <person name="Guiltinan M.J."/>
            <person name="Tyler B.M."/>
            <person name="Meinhardt L.W."/>
            <person name="Bailey B.A."/>
        </authorList>
    </citation>
    <scope>NUCLEOTIDE SEQUENCE [LARGE SCALE GENOMIC DNA]</scope>
    <source>
        <strain evidence="10">sbr112.9</strain>
    </source>
</reference>
<feature type="signal peptide" evidence="7">
    <location>
        <begin position="1"/>
        <end position="20"/>
    </location>
</feature>
<evidence type="ECO:0000256" key="6">
    <source>
        <dbReference type="ARBA" id="ARBA00023026"/>
    </source>
</evidence>
<dbReference type="AlphaFoldDB" id="A0A2P4YIH8"/>
<keyword evidence="6" id="KW-0843">Virulence</keyword>
<dbReference type="Pfam" id="PF22748">
    <property type="entry name" value="PexRD54_WY"/>
    <property type="match status" value="3"/>
</dbReference>
<feature type="chain" id="PRO_5015149282" evidence="7">
    <location>
        <begin position="21"/>
        <end position="493"/>
    </location>
</feature>
<proteinExistence type="inferred from homology"/>
<dbReference type="GO" id="GO:0005576">
    <property type="term" value="C:extracellular region"/>
    <property type="evidence" value="ECO:0007669"/>
    <property type="project" value="UniProtKB-SubCell"/>
</dbReference>
<comment type="subcellular location">
    <subcellularLocation>
        <location evidence="1">Host cell</location>
    </subcellularLocation>
    <subcellularLocation>
        <location evidence="2">Secreted</location>
    </subcellularLocation>
</comment>
<feature type="domain" description="RxLR effector PexRD54 WY" evidence="8">
    <location>
        <begin position="174"/>
        <end position="214"/>
    </location>
</feature>
<organism evidence="9 10">
    <name type="scientific">Phytophthora palmivora</name>
    <dbReference type="NCBI Taxonomy" id="4796"/>
    <lineage>
        <taxon>Eukaryota</taxon>
        <taxon>Sar</taxon>
        <taxon>Stramenopiles</taxon>
        <taxon>Oomycota</taxon>
        <taxon>Peronosporomycetes</taxon>
        <taxon>Peronosporales</taxon>
        <taxon>Peronosporaceae</taxon>
        <taxon>Phytophthora</taxon>
    </lineage>
</organism>
<protein>
    <submittedName>
        <fullName evidence="9">Secreted RxLR effector peptide protein</fullName>
    </submittedName>
</protein>
<evidence type="ECO:0000256" key="2">
    <source>
        <dbReference type="ARBA" id="ARBA00004613"/>
    </source>
</evidence>
<evidence type="ECO:0000256" key="7">
    <source>
        <dbReference type="SAM" id="SignalP"/>
    </source>
</evidence>
<gene>
    <name evidence="9" type="ORF">PHPALM_4986</name>
</gene>
<dbReference type="Proteomes" id="UP000237271">
    <property type="component" value="Unassembled WGS sequence"/>
</dbReference>
<evidence type="ECO:0000256" key="5">
    <source>
        <dbReference type="ARBA" id="ARBA00022729"/>
    </source>
</evidence>
<dbReference type="EMBL" id="NCKW01002461">
    <property type="protein sequence ID" value="POM77607.1"/>
    <property type="molecule type" value="Genomic_DNA"/>
</dbReference>
<dbReference type="OrthoDB" id="90019at2759"/>
<evidence type="ECO:0000313" key="10">
    <source>
        <dbReference type="Proteomes" id="UP000237271"/>
    </source>
</evidence>
<evidence type="ECO:0000256" key="3">
    <source>
        <dbReference type="ARBA" id="ARBA00010400"/>
    </source>
</evidence>
<evidence type="ECO:0000313" key="9">
    <source>
        <dbReference type="EMBL" id="POM77607.1"/>
    </source>
</evidence>
<evidence type="ECO:0000259" key="8">
    <source>
        <dbReference type="Pfam" id="PF22748"/>
    </source>
</evidence>
<comment type="caution">
    <text evidence="9">The sequence shown here is derived from an EMBL/GenBank/DDBJ whole genome shotgun (WGS) entry which is preliminary data.</text>
</comment>
<dbReference type="InterPro" id="IPR054463">
    <property type="entry name" value="PexRD54_WY"/>
</dbReference>
<keyword evidence="5 7" id="KW-0732">Signal</keyword>
<name>A0A2P4YIH8_9STRA</name>
<keyword evidence="10" id="KW-1185">Reference proteome</keyword>
<evidence type="ECO:0000256" key="4">
    <source>
        <dbReference type="ARBA" id="ARBA00022525"/>
    </source>
</evidence>